<dbReference type="GO" id="GO:0006865">
    <property type="term" value="P:amino acid transport"/>
    <property type="evidence" value="ECO:0007669"/>
    <property type="project" value="TreeGrafter"/>
</dbReference>
<dbReference type="InterPro" id="IPR051455">
    <property type="entry name" value="Bact_solute-bind_prot3"/>
</dbReference>
<organism evidence="9 10">
    <name type="scientific">Actinacidiphila glaucinigra</name>
    <dbReference type="NCBI Taxonomy" id="235986"/>
    <lineage>
        <taxon>Bacteria</taxon>
        <taxon>Bacillati</taxon>
        <taxon>Actinomycetota</taxon>
        <taxon>Actinomycetes</taxon>
        <taxon>Kitasatosporales</taxon>
        <taxon>Streptomycetaceae</taxon>
        <taxon>Actinacidiphila</taxon>
    </lineage>
</organism>
<sequence length="307" mass="32155">MSFRTTAAAALAVLALTATATACGKEGSPSSSGTPDKSGSSSAAAAELPTYTVKTGVDLAGSKTWDRIKKNGKLVVGVKADQPNLGYQDPGSKKYSGFDIEIAKMIAADLGFDESKIEFKTIQSANRETALAGGQVDYYVGTYTINDERKKSVSFAGPYFVAGQDLLVKKGSGIKSTDDLKGKKVCSATGSTSIQRIKDGGYGAEPVEYDSYSLCVQNLASGQVDAVTTDDAILKGYAAQDPANLEVVGKPFSEEPYGVGLLKDDKVLQEALTAALKNHEDNGDWKKAYDATLGKSGVSAEIPQLES</sequence>
<dbReference type="GO" id="GO:0005576">
    <property type="term" value="C:extracellular region"/>
    <property type="evidence" value="ECO:0007669"/>
    <property type="project" value="TreeGrafter"/>
</dbReference>
<dbReference type="CDD" id="cd13690">
    <property type="entry name" value="PBP2_GluB"/>
    <property type="match status" value="1"/>
</dbReference>
<feature type="compositionally biased region" description="Low complexity" evidence="5">
    <location>
        <begin position="23"/>
        <end position="42"/>
    </location>
</feature>
<reference evidence="9 10" key="1">
    <citation type="submission" date="2017-06" db="EMBL/GenBank/DDBJ databases">
        <authorList>
            <person name="Kim H.J."/>
            <person name="Triplett B.A."/>
        </authorList>
    </citation>
    <scope>NUCLEOTIDE SEQUENCE [LARGE SCALE GENOMIC DNA]</scope>
    <source>
        <strain evidence="9 10">CGMCC 4.1858</strain>
    </source>
</reference>
<dbReference type="InterPro" id="IPR001320">
    <property type="entry name" value="Iontro_rcpt_C"/>
</dbReference>
<evidence type="ECO:0000256" key="5">
    <source>
        <dbReference type="SAM" id="MobiDB-lite"/>
    </source>
</evidence>
<comment type="similarity">
    <text evidence="1 4">Belongs to the bacterial solute-binding protein 3 family.</text>
</comment>
<dbReference type="GO" id="GO:0016020">
    <property type="term" value="C:membrane"/>
    <property type="evidence" value="ECO:0007669"/>
    <property type="project" value="InterPro"/>
</dbReference>
<dbReference type="SUPFAM" id="SSF53850">
    <property type="entry name" value="Periplasmic binding protein-like II"/>
    <property type="match status" value="1"/>
</dbReference>
<evidence type="ECO:0000313" key="9">
    <source>
        <dbReference type="EMBL" id="SNT49863.1"/>
    </source>
</evidence>
<evidence type="ECO:0000256" key="1">
    <source>
        <dbReference type="ARBA" id="ARBA00010333"/>
    </source>
</evidence>
<gene>
    <name evidence="9" type="ORF">SAMN05216252_13149</name>
</gene>
<keyword evidence="2" id="KW-0813">Transport</keyword>
<accession>A0A239N5V9</accession>
<dbReference type="PROSITE" id="PS01039">
    <property type="entry name" value="SBP_BACTERIAL_3"/>
    <property type="match status" value="1"/>
</dbReference>
<dbReference type="OrthoDB" id="9807888at2"/>
<dbReference type="GO" id="GO:0030288">
    <property type="term" value="C:outer membrane-bounded periplasmic space"/>
    <property type="evidence" value="ECO:0007669"/>
    <property type="project" value="TreeGrafter"/>
</dbReference>
<feature type="signal peptide" evidence="6">
    <location>
        <begin position="1"/>
        <end position="22"/>
    </location>
</feature>
<evidence type="ECO:0000256" key="6">
    <source>
        <dbReference type="SAM" id="SignalP"/>
    </source>
</evidence>
<keyword evidence="10" id="KW-1185">Reference proteome</keyword>
<dbReference type="GO" id="GO:0015276">
    <property type="term" value="F:ligand-gated monoatomic ion channel activity"/>
    <property type="evidence" value="ECO:0007669"/>
    <property type="project" value="InterPro"/>
</dbReference>
<dbReference type="InterPro" id="IPR001638">
    <property type="entry name" value="Solute-binding_3/MltF_N"/>
</dbReference>
<dbReference type="SMART" id="SM00062">
    <property type="entry name" value="PBPb"/>
    <property type="match status" value="1"/>
</dbReference>
<keyword evidence="3 6" id="KW-0732">Signal</keyword>
<evidence type="ECO:0000259" key="8">
    <source>
        <dbReference type="SMART" id="SM00079"/>
    </source>
</evidence>
<evidence type="ECO:0000313" key="10">
    <source>
        <dbReference type="Proteomes" id="UP000198280"/>
    </source>
</evidence>
<evidence type="ECO:0000256" key="4">
    <source>
        <dbReference type="RuleBase" id="RU003744"/>
    </source>
</evidence>
<feature type="domain" description="Solute-binding protein family 3/N-terminal" evidence="7">
    <location>
        <begin position="73"/>
        <end position="296"/>
    </location>
</feature>
<protein>
    <submittedName>
        <fullName evidence="9">Amino acid ABC transporter substrate-binding protein, PAAT family</fullName>
    </submittedName>
</protein>
<dbReference type="PROSITE" id="PS51257">
    <property type="entry name" value="PROKAR_LIPOPROTEIN"/>
    <property type="match status" value="1"/>
</dbReference>
<dbReference type="InterPro" id="IPR018313">
    <property type="entry name" value="SBP_3_CS"/>
</dbReference>
<dbReference type="RefSeq" id="WP_089228360.1">
    <property type="nucleotide sequence ID" value="NZ_FZOF01000031.1"/>
</dbReference>
<dbReference type="AlphaFoldDB" id="A0A239N5V9"/>
<dbReference type="PANTHER" id="PTHR30085:SF6">
    <property type="entry name" value="ABC TRANSPORTER GLUTAMINE-BINDING PROTEIN GLNH"/>
    <property type="match status" value="1"/>
</dbReference>
<feature type="region of interest" description="Disordered" evidence="5">
    <location>
        <begin position="23"/>
        <end position="45"/>
    </location>
</feature>
<dbReference type="PANTHER" id="PTHR30085">
    <property type="entry name" value="AMINO ACID ABC TRANSPORTER PERMEASE"/>
    <property type="match status" value="1"/>
</dbReference>
<dbReference type="SMART" id="SM00079">
    <property type="entry name" value="PBPe"/>
    <property type="match status" value="1"/>
</dbReference>
<dbReference type="EMBL" id="FZOF01000031">
    <property type="protein sequence ID" value="SNT49863.1"/>
    <property type="molecule type" value="Genomic_DNA"/>
</dbReference>
<proteinExistence type="inferred from homology"/>
<name>A0A239N5V9_9ACTN</name>
<feature type="domain" description="Ionotropic glutamate receptor C-terminal" evidence="8">
    <location>
        <begin position="73"/>
        <end position="287"/>
    </location>
</feature>
<evidence type="ECO:0000259" key="7">
    <source>
        <dbReference type="SMART" id="SM00062"/>
    </source>
</evidence>
<dbReference type="Gene3D" id="3.40.190.10">
    <property type="entry name" value="Periplasmic binding protein-like II"/>
    <property type="match status" value="2"/>
</dbReference>
<evidence type="ECO:0000256" key="3">
    <source>
        <dbReference type="ARBA" id="ARBA00022729"/>
    </source>
</evidence>
<evidence type="ECO:0000256" key="2">
    <source>
        <dbReference type="ARBA" id="ARBA00022448"/>
    </source>
</evidence>
<dbReference type="Pfam" id="PF00497">
    <property type="entry name" value="SBP_bac_3"/>
    <property type="match status" value="1"/>
</dbReference>
<feature type="chain" id="PRO_5039584967" evidence="6">
    <location>
        <begin position="23"/>
        <end position="307"/>
    </location>
</feature>
<dbReference type="Proteomes" id="UP000198280">
    <property type="component" value="Unassembled WGS sequence"/>
</dbReference>